<evidence type="ECO:0000256" key="1">
    <source>
        <dbReference type="SAM" id="MobiDB-lite"/>
    </source>
</evidence>
<dbReference type="Gene3D" id="3.40.50.1820">
    <property type="entry name" value="alpha/beta hydrolase"/>
    <property type="match status" value="1"/>
</dbReference>
<evidence type="ECO:0000259" key="2">
    <source>
        <dbReference type="Pfam" id="PF12697"/>
    </source>
</evidence>
<protein>
    <recommendedName>
        <fullName evidence="2">AB hydrolase-1 domain-containing protein</fullName>
    </recommendedName>
</protein>
<dbReference type="AlphaFoldDB" id="A0A162IMQ0"/>
<feature type="compositionally biased region" description="Basic residues" evidence="1">
    <location>
        <begin position="418"/>
        <end position="433"/>
    </location>
</feature>
<feature type="region of interest" description="Disordered" evidence="1">
    <location>
        <begin position="414"/>
        <end position="433"/>
    </location>
</feature>
<dbReference type="Proteomes" id="UP000242877">
    <property type="component" value="Unassembled WGS sequence"/>
</dbReference>
<dbReference type="SUPFAM" id="SSF53474">
    <property type="entry name" value="alpha/beta-Hydrolases"/>
    <property type="match status" value="1"/>
</dbReference>
<proteinExistence type="predicted"/>
<reference evidence="3 4" key="1">
    <citation type="journal article" date="2016" name="Genome Biol. Evol.">
        <title>Divergent and convergent evolution of fungal pathogenicity.</title>
        <authorList>
            <person name="Shang Y."/>
            <person name="Xiao G."/>
            <person name="Zheng P."/>
            <person name="Cen K."/>
            <person name="Zhan S."/>
            <person name="Wang C."/>
        </authorList>
    </citation>
    <scope>NUCLEOTIDE SEQUENCE [LARGE SCALE GENOMIC DNA]</scope>
    <source>
        <strain evidence="3 4">ARSEF 7405</strain>
    </source>
</reference>
<keyword evidence="4" id="KW-1185">Reference proteome</keyword>
<dbReference type="Pfam" id="PF12697">
    <property type="entry name" value="Abhydrolase_6"/>
    <property type="match status" value="1"/>
</dbReference>
<feature type="domain" description="AB hydrolase-1" evidence="2">
    <location>
        <begin position="90"/>
        <end position="227"/>
    </location>
</feature>
<organism evidence="3 4">
    <name type="scientific">Ascosphaera apis ARSEF 7405</name>
    <dbReference type="NCBI Taxonomy" id="392613"/>
    <lineage>
        <taxon>Eukaryota</taxon>
        <taxon>Fungi</taxon>
        <taxon>Dikarya</taxon>
        <taxon>Ascomycota</taxon>
        <taxon>Pezizomycotina</taxon>
        <taxon>Eurotiomycetes</taxon>
        <taxon>Eurotiomycetidae</taxon>
        <taxon>Onygenales</taxon>
        <taxon>Ascosphaeraceae</taxon>
        <taxon>Ascosphaera</taxon>
    </lineage>
</organism>
<evidence type="ECO:0000313" key="3">
    <source>
        <dbReference type="EMBL" id="KZZ96262.1"/>
    </source>
</evidence>
<evidence type="ECO:0000313" key="4">
    <source>
        <dbReference type="Proteomes" id="UP000242877"/>
    </source>
</evidence>
<dbReference type="OrthoDB" id="94039at2759"/>
<accession>A0A162IMQ0</accession>
<comment type="caution">
    <text evidence="3">The sequence shown here is derived from an EMBL/GenBank/DDBJ whole genome shotgun (WGS) entry which is preliminary data.</text>
</comment>
<dbReference type="InterPro" id="IPR000073">
    <property type="entry name" value="AB_hydrolase_1"/>
</dbReference>
<sequence>MPSFDSLFRTVEHVAPGQHIREYPRATAVPDQTLSIAVKQYIPIENPNPQPGDVTIIGAHANGFPKELYEPLWEEILIRSRGKFRIRSIWVADAAFQGASGVLNEDKLGNDPSWMDPPRDILHFINLKREEFPRPIVGVGHSMGGCHLVNLALMHPRLLHSLVLMDPVIAKPKFTSKPKSFHNFKFNILTTTQASTYRRDIWPSRKVAAESFKKSPFYTAWDSRVLDRWIKYGLRDLPTVIHPLPEDAKNSVEKPVTLTTPKHQEVFTFSRPAYTKEQVTRLTHPDFVPGVTGNYPFYRAEPGRIFSQLPYLRPSVFWIFGDDSDLSAPEEIEEKLRTTGIAPGGSGGVAAGRVSHFTFHGIGHMIPMEAVNESAERATNFLDLELKRFKREEETLAMAFKGKTAVEKVTIDEEWQKHVPKPVRPPKKPKANI</sequence>
<dbReference type="InterPro" id="IPR029058">
    <property type="entry name" value="AB_hydrolase_fold"/>
</dbReference>
<name>A0A162IMQ0_9EURO</name>
<gene>
    <name evidence="3" type="ORF">AAP_01035</name>
</gene>
<dbReference type="EMBL" id="AZGZ01000003">
    <property type="protein sequence ID" value="KZZ96262.1"/>
    <property type="molecule type" value="Genomic_DNA"/>
</dbReference>
<dbReference type="VEuPathDB" id="FungiDB:AAP_01035"/>